<keyword evidence="4" id="KW-0843">Virulence</keyword>
<feature type="transmembrane region" description="Helical" evidence="5">
    <location>
        <begin position="1900"/>
        <end position="1920"/>
    </location>
</feature>
<keyword evidence="5" id="KW-0472">Membrane</keyword>
<feature type="transmembrane region" description="Helical" evidence="5">
    <location>
        <begin position="1722"/>
        <end position="1742"/>
    </location>
</feature>
<dbReference type="InterPro" id="IPR006141">
    <property type="entry name" value="Intein_N"/>
</dbReference>
<sequence length="2296" mass="252552">MIYAIPIEVPPGTNEVAPDLEVIYDSQQSNGYLGVGWSLRGISAITRCPADLARDGYNGSIQLDSKDRFCLDGIRLQALSGIYGADGTVYHTERETWTKIISKGVCGGGPCFFEAINKDGAKIEFGNSDDSKIRANGQTGSKEGVVRVWSSNRYTDLNGNFVTNTYFQDRNSGEYYISQIDYTGNSNTNLATQRNVKFLYESRNDVLQGYIAGSSILTSKRLSEIRTYTMSGGANEKLVLDYFINYEYSASTSQSLLASLQICDADHICLPETNISWPKNDGPKGNGWVSNQVTKSFDVSKCDDLVAGDVNGDGKGDLICPYNLGNNRAQTYVQIATGNELTQWKVWGPQNNSFNLKSCYYLNSADFNGDGKSDLLCVYNLGPSSSQTWVQLSNGSSFSDWTKWSSKNTALDFSKCFSFLSTDVSGDGRTDIICVYRDKVKDLIQTYVQLAATNGFSDWKAWGPSNSSIDLENCKSIQYADLSGDGFADLVCVYRDTQNTYTYTQISNGTGLTAWTNWSPRDPGSINPSLCSQVLSGDFNGDRLMDLICTYNAGGNTSQTFIQISTGSGLTAWKAKNTKEDFSLSKCSGISLVDMNGDGKADLLCPYDKGNNETQTYVQISNGIAMSNWTLWGPETIFDLSACKFKTFTDLNGDGLTEPICVYSQSPNQTQTYTQVATSGFDLVSVITNGFGGSISMEYSTLSKGDVYMRGNDAVYPIRDEQNSLRVLKSYKNNDGRGGEYSFNYSYSGAKTDLSGYGWLGFKTMIMEEAASKRSYVTNYNQMFPNSGNIATKSNFNSSKKLQSETVYTYSDKAPAGYQTLGVHQILNTNETYSYYEGDALSYRLIRDYDYDRFGNLDRIYDHGSASDPSDSVFQCMIYANSESSWKLGYLLQAKTTDSKAGCDSFISSAPQTVTKCSDLSSIRWNPNTDLEWKQNCYDDSMNRISVFSWDDSFNQWSGDRFGFDPYGNIIQTVDMAGQTTTVNYDPVFHSFPVKTTSPPNEQGIPFVTTYEYDADFGEQASSTDPNHVTYYHELDGFGREVNVFGPNPNGDKTLLSTIVRGSDNLGIYTEIRDRSAWDETDTNKWLRNKTYMDGLEREFRSEKRGKDENQTVVREIKFNEKGQIVKTSVPYFKNDTPDWIQTDYDESNRPILTTDPDGTKEAVGYTNGGLTVVRTFSYGSPEAKTMITNLNARGLVVSKTASNSMVTTYGYDALDRLRSIKSSQDNQTVNHTYDSLSRLRKVQAPDSGTTDFDYDSKGRFILRKDSSGNQIQFPSFDNLGRVLRKRSVSDSVTIETNYSYDNNGSDPNIKNGIGRLTRIQIARPENNTWTYQFSYDAYGKIASGSANTGDRTYSYSSAFDPTGRLVQYVFPDGSVESFEYGGNEELSRISLQPYQSIIKNSYVTYSNYNALGDPGKIEYDQNDLEITRNYYSPSQGMSKLKSIVAISKKQSGSKILDKTYVWNTLDYLKEIRDGLNSNQNESFQYDDLKMGFLKQANGRYGSLNYGYDSVGNIKEQNSKEFNYVTGTNRLKSSTNGEYQFSYHPNGNLKRKKSGSSEWTYAYNAEDQLIKTEYSLAGNPTKIDSMLYDGFGERAFFQEGGSNKKTYWPVSGMEVNNYGNGKWEYTRYINGLHGPVAAITSEGAGNLLSFAEVNGLSVRYSNSSFVGKIFLPVSLIFSLFYSYLTIGNLLCILSGFVLLLAAVHFKNKIVSLHSFKKRPLHYLTSFAMGFIFIWIQTFPLYAEMIPGDNGFGYPDLGISHFVQDGQNNTVLVVDLDGKTSANLGFTPYGSLDEVGSSGKDNFRPKYSGKDWGQNSKLYYFGVRYYDPEIGRFITPDPARQFLSPYLYAQNNPKSYIDPNGDFAFLLAVVIGAVLGAYSGASAVNGDMNPAHWNWKSGKTWAGLLGGAAIGAVGGGIEAVAMEAGVAAGIAGATLIGAGEGAAFAAMGGGSAEEILLAAGIGATFGYVLGGAGAFGSSAQRFGRKGAAAIEEGEAAAAKAGRRNETEATLSACSSFPKGTKILTDQGSVSIEEIKIGQLVSSYDFHSRSNGYFPVTDLIRYEKKNLINIKTSEGNEFTVTDNHPFYINNKGWMTAKDLSKGDSLTNSEGKLVVIAKLYQDQSGSLQKVYNLEVGGAHNYYASQDQVLVHNPGGGVCRKSERQEAQKAEESRKANGGHYLRDHRLAHAKIYRASKGGGEVGDGMLGPGQYATESVPGDHTRNFSQGTRDDINRIGAQSGCHACGTKTAGTTTGNFIPDHVPALSLADANANIRLYPHCLACSNQQGGILAQVKQAGSH</sequence>
<dbReference type="NCBIfam" id="TIGR03696">
    <property type="entry name" value="Rhs_assc_core"/>
    <property type="match status" value="1"/>
</dbReference>
<dbReference type="Gene3D" id="2.130.10.130">
    <property type="entry name" value="Integrin alpha, N-terminal"/>
    <property type="match status" value="1"/>
</dbReference>
<dbReference type="InterPro" id="IPR036844">
    <property type="entry name" value="Hint_dom_sf"/>
</dbReference>
<feature type="transmembrane region" description="Helical" evidence="5">
    <location>
        <begin position="1926"/>
        <end position="1947"/>
    </location>
</feature>
<dbReference type="Proteomes" id="UP000245263">
    <property type="component" value="Chromosome 1"/>
</dbReference>
<keyword evidence="5" id="KW-0812">Transmembrane</keyword>
<feature type="transmembrane region" description="Helical" evidence="5">
    <location>
        <begin position="1954"/>
        <end position="1974"/>
    </location>
</feature>
<dbReference type="InterPro" id="IPR003587">
    <property type="entry name" value="Hint_dom_N"/>
</dbReference>
<dbReference type="SUPFAM" id="SSF51294">
    <property type="entry name" value="Hedgehog/intein (Hint) domain"/>
    <property type="match status" value="1"/>
</dbReference>
<evidence type="ECO:0000256" key="4">
    <source>
        <dbReference type="ARBA" id="ARBA00023026"/>
    </source>
</evidence>
<dbReference type="Pfam" id="PF03534">
    <property type="entry name" value="SpvB"/>
    <property type="match status" value="1"/>
</dbReference>
<dbReference type="InterPro" id="IPR030934">
    <property type="entry name" value="Intein_C"/>
</dbReference>
<dbReference type="InterPro" id="IPR050708">
    <property type="entry name" value="T6SS_VgrG/RHS"/>
</dbReference>
<dbReference type="Gene3D" id="2.180.10.10">
    <property type="entry name" value="RHS repeat-associated core"/>
    <property type="match status" value="2"/>
</dbReference>
<feature type="transmembrane region" description="Helical" evidence="5">
    <location>
        <begin position="1862"/>
        <end position="1880"/>
    </location>
</feature>
<dbReference type="PROSITE" id="PS50817">
    <property type="entry name" value="INTEIN_N_TER"/>
    <property type="match status" value="1"/>
</dbReference>
<accession>A0ABM7UKL3</accession>
<dbReference type="CDD" id="cd00081">
    <property type="entry name" value="Hint"/>
    <property type="match status" value="1"/>
</dbReference>
<dbReference type="Gene3D" id="2.40.128.340">
    <property type="match status" value="1"/>
</dbReference>
<dbReference type="Pfam" id="PF13517">
    <property type="entry name" value="FG-GAP_3"/>
    <property type="match status" value="2"/>
</dbReference>
<dbReference type="Pfam" id="PF07591">
    <property type="entry name" value="PT-HINT"/>
    <property type="match status" value="1"/>
</dbReference>
<reference evidence="7 8" key="1">
    <citation type="submission" date="2021-08" db="EMBL/GenBank/DDBJ databases">
        <title>Complete genome sequence of Leptospira kobayashii strain E30.</title>
        <authorList>
            <person name="Nakao R."/>
            <person name="Nakamura S."/>
            <person name="Masuzawa T."/>
            <person name="Koizumi N."/>
        </authorList>
    </citation>
    <scope>NUCLEOTIDE SEQUENCE [LARGE SCALE GENOMIC DNA]</scope>
    <source>
        <strain evidence="7 8">E30</strain>
    </source>
</reference>
<evidence type="ECO:0000256" key="1">
    <source>
        <dbReference type="ARBA" id="ARBA00004613"/>
    </source>
</evidence>
<keyword evidence="3" id="KW-0732">Signal</keyword>
<feature type="transmembrane region" description="Helical" evidence="5">
    <location>
        <begin position="1669"/>
        <end position="1701"/>
    </location>
</feature>
<dbReference type="InterPro" id="IPR028994">
    <property type="entry name" value="Integrin_alpha_N"/>
</dbReference>
<dbReference type="SMART" id="SM00306">
    <property type="entry name" value="HintN"/>
    <property type="match status" value="1"/>
</dbReference>
<evidence type="ECO:0000313" key="7">
    <source>
        <dbReference type="EMBL" id="BDA79400.1"/>
    </source>
</evidence>
<dbReference type="InterPro" id="IPR022385">
    <property type="entry name" value="Rhs_assc_core"/>
</dbReference>
<keyword evidence="5" id="KW-1133">Transmembrane helix</keyword>
<dbReference type="InterPro" id="IPR003284">
    <property type="entry name" value="Sal_SpvB"/>
</dbReference>
<protein>
    <recommendedName>
        <fullName evidence="6">Hint domain-containing protein</fullName>
    </recommendedName>
</protein>
<evidence type="ECO:0000313" key="8">
    <source>
        <dbReference type="Proteomes" id="UP000245263"/>
    </source>
</evidence>
<name>A0ABM7UKL3_9LEPT</name>
<proteinExistence type="predicted"/>
<gene>
    <name evidence="7" type="ORF">LPTSP3_g23300</name>
</gene>
<keyword evidence="2" id="KW-0964">Secreted</keyword>
<feature type="domain" description="Hint" evidence="6">
    <location>
        <begin position="2012"/>
        <end position="2107"/>
    </location>
</feature>
<dbReference type="PANTHER" id="PTHR32305:SF15">
    <property type="entry name" value="PROTEIN RHSA-RELATED"/>
    <property type="match status" value="1"/>
</dbReference>
<evidence type="ECO:0000259" key="6">
    <source>
        <dbReference type="SMART" id="SM00306"/>
    </source>
</evidence>
<evidence type="ECO:0000256" key="2">
    <source>
        <dbReference type="ARBA" id="ARBA00022525"/>
    </source>
</evidence>
<dbReference type="InterPro" id="IPR013517">
    <property type="entry name" value="FG-GAP"/>
</dbReference>
<dbReference type="PROSITE" id="PS50818">
    <property type="entry name" value="INTEIN_C_TER"/>
    <property type="match status" value="1"/>
</dbReference>
<evidence type="ECO:0000256" key="5">
    <source>
        <dbReference type="SAM" id="Phobius"/>
    </source>
</evidence>
<dbReference type="EMBL" id="AP025028">
    <property type="protein sequence ID" value="BDA79400.1"/>
    <property type="molecule type" value="Genomic_DNA"/>
</dbReference>
<dbReference type="Gene3D" id="2.170.16.10">
    <property type="entry name" value="Hedgehog/Intein (Hint) domain"/>
    <property type="match status" value="1"/>
</dbReference>
<dbReference type="PANTHER" id="PTHR32305">
    <property type="match status" value="1"/>
</dbReference>
<evidence type="ECO:0000256" key="3">
    <source>
        <dbReference type="ARBA" id="ARBA00022729"/>
    </source>
</evidence>
<keyword evidence="8" id="KW-1185">Reference proteome</keyword>
<dbReference type="SUPFAM" id="SSF69318">
    <property type="entry name" value="Integrin alpha N-terminal domain"/>
    <property type="match status" value="2"/>
</dbReference>
<organism evidence="7 8">
    <name type="scientific">Leptospira kobayashii</name>
    <dbReference type="NCBI Taxonomy" id="1917830"/>
    <lineage>
        <taxon>Bacteria</taxon>
        <taxon>Pseudomonadati</taxon>
        <taxon>Spirochaetota</taxon>
        <taxon>Spirochaetia</taxon>
        <taxon>Leptospirales</taxon>
        <taxon>Leptospiraceae</taxon>
        <taxon>Leptospira</taxon>
    </lineage>
</organism>
<dbReference type="NCBIfam" id="TIGR01445">
    <property type="entry name" value="intein_Nterm"/>
    <property type="match status" value="1"/>
</dbReference>
<comment type="subcellular location">
    <subcellularLocation>
        <location evidence="1">Secreted</location>
    </subcellularLocation>
</comment>